<evidence type="ECO:0008006" key="3">
    <source>
        <dbReference type="Google" id="ProtNLM"/>
    </source>
</evidence>
<gene>
    <name evidence="1" type="ORF">LNP81_03785</name>
</gene>
<keyword evidence="2" id="KW-1185">Reference proteome</keyword>
<evidence type="ECO:0000313" key="2">
    <source>
        <dbReference type="Proteomes" id="UP001430679"/>
    </source>
</evidence>
<name>A0ABS8M9J0_9FLAO</name>
<protein>
    <recommendedName>
        <fullName evidence="3">DUF2262 domain-containing protein</fullName>
    </recommendedName>
</protein>
<comment type="caution">
    <text evidence="1">The sequence shown here is derived from an EMBL/GenBank/DDBJ whole genome shotgun (WGS) entry which is preliminary data.</text>
</comment>
<dbReference type="RefSeq" id="WP_230033571.1">
    <property type="nucleotide sequence ID" value="NZ_JAJJMM010000001.1"/>
</dbReference>
<evidence type="ECO:0000313" key="1">
    <source>
        <dbReference type="EMBL" id="MCC9062104.1"/>
    </source>
</evidence>
<dbReference type="Proteomes" id="UP001430679">
    <property type="component" value="Unassembled WGS sequence"/>
</dbReference>
<proteinExistence type="predicted"/>
<accession>A0ABS8M9J0</accession>
<reference evidence="1" key="1">
    <citation type="submission" date="2021-11" db="EMBL/GenBank/DDBJ databases">
        <title>Description of novel Flavobacterium species.</title>
        <authorList>
            <person name="Saticioglu I.B."/>
            <person name="Ay H."/>
            <person name="Altun S."/>
            <person name="Duman M."/>
        </authorList>
    </citation>
    <scope>NUCLEOTIDE SEQUENCE</scope>
    <source>
        <strain evidence="1">F-30</strain>
    </source>
</reference>
<organism evidence="1 2">
    <name type="scientific">Flavobacterium piscisymbiosum</name>
    <dbReference type="NCBI Taxonomy" id="2893753"/>
    <lineage>
        <taxon>Bacteria</taxon>
        <taxon>Pseudomonadati</taxon>
        <taxon>Bacteroidota</taxon>
        <taxon>Flavobacteriia</taxon>
        <taxon>Flavobacteriales</taxon>
        <taxon>Flavobacteriaceae</taxon>
        <taxon>Flavobacterium</taxon>
    </lineage>
</organism>
<sequence>MKTLQIDSQKFDFVYSESAKCYMSTQYVNDIDVSFEIYEDEYNQSQINWDLFVDFVKNLKNKNSLPELLTKSQKVLLALAEAFGSSIDQDEKIEDYHMVFSGLQFKGSIANHFSDGYYSFSLWFNIEKKINGYSVDPYGGFITDIEGSFIVGAKRIQC</sequence>
<dbReference type="EMBL" id="JAJJMM010000001">
    <property type="protein sequence ID" value="MCC9062104.1"/>
    <property type="molecule type" value="Genomic_DNA"/>
</dbReference>